<dbReference type="InterPro" id="IPR001223">
    <property type="entry name" value="Glyco_hydro18_cat"/>
</dbReference>
<keyword evidence="4" id="KW-1185">Reference proteome</keyword>
<proteinExistence type="predicted"/>
<dbReference type="InterPro" id="IPR012854">
    <property type="entry name" value="Cu_amine_oxidase-like_N"/>
</dbReference>
<dbReference type="InterPro" id="IPR036582">
    <property type="entry name" value="Mao_N_sf"/>
</dbReference>
<dbReference type="InterPro" id="IPR017853">
    <property type="entry name" value="GH"/>
</dbReference>
<keyword evidence="3" id="KW-0378">Hydrolase</keyword>
<dbReference type="InterPro" id="IPR011583">
    <property type="entry name" value="Chitinase_II/V-like_cat"/>
</dbReference>
<evidence type="ECO:0000313" key="3">
    <source>
        <dbReference type="EMBL" id="MFC0393321.1"/>
    </source>
</evidence>
<dbReference type="InterPro" id="IPR029070">
    <property type="entry name" value="Chitinase_insertion_sf"/>
</dbReference>
<name>A0ABV6JBN9_9BACL</name>
<keyword evidence="1" id="KW-0472">Membrane</keyword>
<reference evidence="3 4" key="1">
    <citation type="submission" date="2024-09" db="EMBL/GenBank/DDBJ databases">
        <authorList>
            <person name="Sun Q."/>
            <person name="Mori K."/>
        </authorList>
    </citation>
    <scope>NUCLEOTIDE SEQUENCE [LARGE SCALE GENOMIC DNA]</scope>
    <source>
        <strain evidence="3 4">CCM 4839</strain>
    </source>
</reference>
<dbReference type="Pfam" id="PF00704">
    <property type="entry name" value="Glyco_hydro_18"/>
    <property type="match status" value="1"/>
</dbReference>
<protein>
    <submittedName>
        <fullName evidence="3">Glycosyl hydrolase family 18 protein</fullName>
    </submittedName>
</protein>
<sequence length="577" mass="65099">MQTVRVRPRHRRQGGWLKWLVLISGLISMLVVIWIGWNRYVPNNTEEKPQYGLEYPIIVQGKVMKEGAITENSTVKLPLSVLQQPSLGLKDWIHYEQKSGHIILTNVDKVLRLKTNLLTATMNSKQYDLTVAAEVKADNVYIPVTPLEELYGLKVELDEVTHIVTVIPAGDAVQRGKADTDEVIIRHEPTIRSPIAERIVPGKEVRIWGEDDGWYRVQSPQGYVGYAAKDKLQLSQVERIAAPEKEEPFVAWKVMGRKINMTWEAVYAKNPNIADIGPLTGVNVVSPTWFELIDGTGKIRSKADKAYIDWAHKKGMQVWALFSNGFEPERTTSVLADADKRFYMIQQLLAYAQMYKLQGINVDFENVVTSDKANLVQFVKELTPLLHEQGLVVSIDVTPKSNSEMWSKFLDRAALGKIVDYMMIMAYDEHWASSPKSGSVASLPWVEQALVKIMEEDNVPAGKLVLAAPLYARLWTEKKDETGSIKVSSKALGMDTVTGIVKDRKLKPVFDAKAGQNYVEYTENGALQRIWIEDAVSMKARVALVMKYDLAGLATWQRTFQSDSIWAIIDNSLNKRP</sequence>
<gene>
    <name evidence="3" type="ORF">ACFFJ8_18325</name>
</gene>
<dbReference type="Gene3D" id="2.30.30.40">
    <property type="entry name" value="SH3 Domains"/>
    <property type="match status" value="1"/>
</dbReference>
<feature type="transmembrane region" description="Helical" evidence="1">
    <location>
        <begin position="16"/>
        <end position="37"/>
    </location>
</feature>
<dbReference type="PANTHER" id="PTHR46066:SF2">
    <property type="entry name" value="CHITINASE DOMAIN-CONTAINING PROTEIN 1"/>
    <property type="match status" value="1"/>
</dbReference>
<keyword evidence="1" id="KW-0812">Transmembrane</keyword>
<comment type="caution">
    <text evidence="3">The sequence shown here is derived from an EMBL/GenBank/DDBJ whole genome shotgun (WGS) entry which is preliminary data.</text>
</comment>
<feature type="domain" description="GH18" evidence="2">
    <location>
        <begin position="257"/>
        <end position="576"/>
    </location>
</feature>
<dbReference type="Proteomes" id="UP001589818">
    <property type="component" value="Unassembled WGS sequence"/>
</dbReference>
<keyword evidence="1" id="KW-1133">Transmembrane helix</keyword>
<evidence type="ECO:0000313" key="4">
    <source>
        <dbReference type="Proteomes" id="UP001589818"/>
    </source>
</evidence>
<dbReference type="GO" id="GO:0016787">
    <property type="term" value="F:hydrolase activity"/>
    <property type="evidence" value="ECO:0007669"/>
    <property type="project" value="UniProtKB-KW"/>
</dbReference>
<dbReference type="Pfam" id="PF08239">
    <property type="entry name" value="SH3_3"/>
    <property type="match status" value="1"/>
</dbReference>
<dbReference type="PANTHER" id="PTHR46066">
    <property type="entry name" value="CHITINASE DOMAIN-CONTAINING PROTEIN 1 FAMILY MEMBER"/>
    <property type="match status" value="1"/>
</dbReference>
<dbReference type="RefSeq" id="WP_204821605.1">
    <property type="nucleotide sequence ID" value="NZ_JANHOF010000014.1"/>
</dbReference>
<dbReference type="Gene3D" id="3.10.50.10">
    <property type="match status" value="1"/>
</dbReference>
<dbReference type="SUPFAM" id="SSF51445">
    <property type="entry name" value="(Trans)glycosidases"/>
    <property type="match status" value="1"/>
</dbReference>
<dbReference type="SUPFAM" id="SSF55383">
    <property type="entry name" value="Copper amine oxidase, domain N"/>
    <property type="match status" value="1"/>
</dbReference>
<evidence type="ECO:0000256" key="1">
    <source>
        <dbReference type="SAM" id="Phobius"/>
    </source>
</evidence>
<dbReference type="EMBL" id="JBHLVF010000033">
    <property type="protein sequence ID" value="MFC0393321.1"/>
    <property type="molecule type" value="Genomic_DNA"/>
</dbReference>
<accession>A0ABV6JBN9</accession>
<dbReference type="SMART" id="SM00636">
    <property type="entry name" value="Glyco_18"/>
    <property type="match status" value="1"/>
</dbReference>
<organism evidence="3 4">
    <name type="scientific">Paenibacillus mendelii</name>
    <dbReference type="NCBI Taxonomy" id="206163"/>
    <lineage>
        <taxon>Bacteria</taxon>
        <taxon>Bacillati</taxon>
        <taxon>Bacillota</taxon>
        <taxon>Bacilli</taxon>
        <taxon>Bacillales</taxon>
        <taxon>Paenibacillaceae</taxon>
        <taxon>Paenibacillus</taxon>
    </lineage>
</organism>
<dbReference type="InterPro" id="IPR003646">
    <property type="entry name" value="SH3-like_bac-type"/>
</dbReference>
<dbReference type="Gene3D" id="3.20.20.80">
    <property type="entry name" value="Glycosidases"/>
    <property type="match status" value="1"/>
</dbReference>
<evidence type="ECO:0000259" key="2">
    <source>
        <dbReference type="PROSITE" id="PS51910"/>
    </source>
</evidence>
<dbReference type="Pfam" id="PF07833">
    <property type="entry name" value="Cu_amine_oxidN1"/>
    <property type="match status" value="1"/>
</dbReference>
<dbReference type="PROSITE" id="PS51910">
    <property type="entry name" value="GH18_2"/>
    <property type="match status" value="1"/>
</dbReference>
<dbReference type="Gene3D" id="3.30.457.10">
    <property type="entry name" value="Copper amine oxidase-like, N-terminal domain"/>
    <property type="match status" value="1"/>
</dbReference>